<feature type="transmembrane region" description="Helical" evidence="1">
    <location>
        <begin position="15"/>
        <end position="35"/>
    </location>
</feature>
<dbReference type="RefSeq" id="WP_036530578.1">
    <property type="nucleotide sequence ID" value="NZ_JJML01000002.1"/>
</dbReference>
<dbReference type="STRING" id="1497020.DO97_06300"/>
<keyword evidence="1" id="KW-0472">Membrane</keyword>
<accession>A0A098TPY9</accession>
<dbReference type="OrthoDB" id="467942at2"/>
<feature type="transmembrane region" description="Helical" evidence="1">
    <location>
        <begin position="82"/>
        <end position="106"/>
    </location>
</feature>
<feature type="transmembrane region" description="Helical" evidence="1">
    <location>
        <begin position="55"/>
        <end position="75"/>
    </location>
</feature>
<evidence type="ECO:0000256" key="1">
    <source>
        <dbReference type="SAM" id="Phobius"/>
    </source>
</evidence>
<keyword evidence="1" id="KW-0812">Transmembrane</keyword>
<feature type="transmembrane region" description="Helical" evidence="1">
    <location>
        <begin position="112"/>
        <end position="129"/>
    </location>
</feature>
<dbReference type="Proteomes" id="UP000030170">
    <property type="component" value="Unassembled WGS sequence"/>
</dbReference>
<evidence type="ECO:0000313" key="3">
    <source>
        <dbReference type="Proteomes" id="UP000030170"/>
    </source>
</evidence>
<organism evidence="2 3">
    <name type="scientific">Neosynechococcus sphagnicola sy1</name>
    <dbReference type="NCBI Taxonomy" id="1497020"/>
    <lineage>
        <taxon>Bacteria</taxon>
        <taxon>Bacillati</taxon>
        <taxon>Cyanobacteriota</taxon>
        <taxon>Cyanophyceae</taxon>
        <taxon>Neosynechococcales</taxon>
        <taxon>Neosynechococcaceae</taxon>
        <taxon>Neosynechococcus</taxon>
    </lineage>
</organism>
<keyword evidence="3" id="KW-1185">Reference proteome</keyword>
<reference evidence="2 3" key="1">
    <citation type="journal article" date="2014" name="Mol. Ecol.">
        <title>Evolution of Synechococcus.</title>
        <authorList>
            <person name="Dvorak P."/>
            <person name="Casamatta D."/>
            <person name="Hasler P."/>
            <person name="Poulickova A."/>
            <person name="Ondrej V."/>
            <person name="Sanges R."/>
        </authorList>
    </citation>
    <scope>NUCLEOTIDE SEQUENCE [LARGE SCALE GENOMIC DNA]</scope>
    <source>
        <strain evidence="2 3">CAUP A 1101</strain>
    </source>
</reference>
<gene>
    <name evidence="2" type="ORF">DO97_06300</name>
</gene>
<comment type="caution">
    <text evidence="2">The sequence shown here is derived from an EMBL/GenBank/DDBJ whole genome shotgun (WGS) entry which is preliminary data.</text>
</comment>
<evidence type="ECO:0008006" key="4">
    <source>
        <dbReference type="Google" id="ProtNLM"/>
    </source>
</evidence>
<sequence length="144" mass="15906">MALVRRLKLLPWKELLPVAALTTVVTLALDFLLFLGFEHLPPIHRMFQLLLSPGLGTLVVLGIGIAMGVLAVYALERLYQPILINAASLWALFFCVLLLVLCVRVLPLPGLILGQGSPVLFGVLLGIFWKGRPYCRGTSRCRRC</sequence>
<dbReference type="EMBL" id="JJML01000002">
    <property type="protein sequence ID" value="KGF73942.1"/>
    <property type="molecule type" value="Genomic_DNA"/>
</dbReference>
<keyword evidence="1" id="KW-1133">Transmembrane helix</keyword>
<dbReference type="AlphaFoldDB" id="A0A098TPY9"/>
<evidence type="ECO:0000313" key="2">
    <source>
        <dbReference type="EMBL" id="KGF73942.1"/>
    </source>
</evidence>
<proteinExistence type="predicted"/>
<name>A0A098TPY9_9CYAN</name>
<protein>
    <recommendedName>
        <fullName evidence="4">Peptide chain release factor 1</fullName>
    </recommendedName>
</protein>